<proteinExistence type="inferred from homology"/>
<dbReference type="InterPro" id="IPR036784">
    <property type="entry name" value="AK/P_DHK_N_sf"/>
</dbReference>
<feature type="domain" description="Histidine kinase/HSP90-like ATPase" evidence="8">
    <location>
        <begin position="239"/>
        <end position="382"/>
    </location>
</feature>
<dbReference type="InterPro" id="IPR003594">
    <property type="entry name" value="HATPase_dom"/>
</dbReference>
<keyword evidence="5 7" id="KW-0067">ATP-binding</keyword>
<dbReference type="GO" id="GO:0010906">
    <property type="term" value="P:regulation of glucose metabolic process"/>
    <property type="evidence" value="ECO:0007669"/>
    <property type="project" value="TreeGrafter"/>
</dbReference>
<dbReference type="SUPFAM" id="SSF55874">
    <property type="entry name" value="ATPase domain of HSP90 chaperone/DNA topoisomerase II/histidine kinase"/>
    <property type="match status" value="1"/>
</dbReference>
<dbReference type="InterPro" id="IPR036890">
    <property type="entry name" value="HATPase_C_sf"/>
</dbReference>
<dbReference type="Gene3D" id="3.30.565.10">
    <property type="entry name" value="Histidine kinase-like ATPase, C-terminal domain"/>
    <property type="match status" value="1"/>
</dbReference>
<keyword evidence="10" id="KW-1185">Reference proteome</keyword>
<evidence type="ECO:0000256" key="2">
    <source>
        <dbReference type="ARBA" id="ARBA00022679"/>
    </source>
</evidence>
<reference evidence="9 10" key="2">
    <citation type="journal article" date="2012" name="Open Biol.">
        <title>Characteristics of nucleosomes and linker DNA regions on the genome of the basidiomycete Mixia osmundae revealed by mono- and dinucleosome mapping.</title>
        <authorList>
            <person name="Nishida H."/>
            <person name="Kondo S."/>
            <person name="Matsumoto T."/>
            <person name="Suzuki Y."/>
            <person name="Yoshikawa H."/>
            <person name="Taylor T.D."/>
            <person name="Sugiyama J."/>
        </authorList>
    </citation>
    <scope>NUCLEOTIDE SEQUENCE [LARGE SCALE GENOMIC DNA]</scope>
    <source>
        <strain evidence="10">CBS 9802 / IAM 14324 / JCM 22182 / KY 12970</strain>
    </source>
</reference>
<comment type="caution">
    <text evidence="9">The sequence shown here is derived from an EMBL/GenBank/DDBJ whole genome shotgun (WGS) entry which is preliminary data.</text>
</comment>
<dbReference type="SMART" id="SM00387">
    <property type="entry name" value="HATPase_c"/>
    <property type="match status" value="1"/>
</dbReference>
<comment type="subcellular location">
    <subcellularLocation>
        <location evidence="7">Mitochondrion matrix</location>
    </subcellularLocation>
</comment>
<dbReference type="GO" id="GO:0004740">
    <property type="term" value="F:pyruvate dehydrogenase (acetyl-transferring) kinase activity"/>
    <property type="evidence" value="ECO:0007669"/>
    <property type="project" value="TreeGrafter"/>
</dbReference>
<dbReference type="GO" id="GO:0005524">
    <property type="term" value="F:ATP binding"/>
    <property type="evidence" value="ECO:0007669"/>
    <property type="project" value="UniProtKB-UniRule"/>
</dbReference>
<dbReference type="PANTHER" id="PTHR11947">
    <property type="entry name" value="PYRUVATE DEHYDROGENASE KINASE"/>
    <property type="match status" value="1"/>
</dbReference>
<evidence type="ECO:0000256" key="3">
    <source>
        <dbReference type="ARBA" id="ARBA00022741"/>
    </source>
</evidence>
<name>G7E3G3_MIXOS</name>
<dbReference type="HOGENOM" id="CLU_023861_0_1_1"/>
<dbReference type="EC" id="2.7.11.-" evidence="7"/>
<evidence type="ECO:0000256" key="4">
    <source>
        <dbReference type="ARBA" id="ARBA00022777"/>
    </source>
</evidence>
<evidence type="ECO:0000313" key="9">
    <source>
        <dbReference type="EMBL" id="GAA97373.1"/>
    </source>
</evidence>
<dbReference type="EMBL" id="BABT02000119">
    <property type="protein sequence ID" value="GAA97373.1"/>
    <property type="molecule type" value="Genomic_DNA"/>
</dbReference>
<sequence length="388" mass="43391">MVHASISLGAVAARRVSSHVEPFAARKAFPISLRQLIFFGRDVNRDKLVTAGNFIRTELPVRLAHRIKDLEVLPYVVGSNPVIKPVFERYVDAFERIRTYPVIRTFEDNLQFCEFMKGLLEEHLVIIPLLARALQDSAKETPASQLDAFMAKMLRSRISRRILTQQHIALSEQYASGSFERGAASDRFVGVVDNRLCPAEVAERCARLVTSAMIDEVPEHEHAQLRFDIDGNTKATFSYLPEHLEYILFELYRNSAKATLARHGDHACEHPISTTICESGTDMLIRVSDQAGGIPPFDLDRPLTGSARLEVFSFVNPRTFSSGQSEVERLAATVAEQRAVKGQMGLGLGLSRMYAEFFGGDLDLYSLPEWGSDAFVRIPLVVGKQDHI</sequence>
<dbReference type="AlphaFoldDB" id="G7E3G3"/>
<dbReference type="InterPro" id="IPR039028">
    <property type="entry name" value="BCKD/PDK"/>
</dbReference>
<dbReference type="InParanoid" id="G7E3G3"/>
<keyword evidence="2 7" id="KW-0808">Transferase</keyword>
<dbReference type="PANTHER" id="PTHR11947:SF25">
    <property type="entry name" value="[PYRUVATE DEHYDROGENASE (ACETYL-TRANSFERRING)] KINASE 2, MITOCHONDRIAL"/>
    <property type="match status" value="1"/>
</dbReference>
<keyword evidence="6 7" id="KW-0496">Mitochondrion</keyword>
<comment type="similarity">
    <text evidence="1 7">Belongs to the PDK/BCKDK protein kinase family.</text>
</comment>
<reference evidence="9 10" key="1">
    <citation type="journal article" date="2011" name="J. Gen. Appl. Microbiol.">
        <title>Draft genome sequencing of the enigmatic basidiomycete Mixia osmundae.</title>
        <authorList>
            <person name="Nishida H."/>
            <person name="Nagatsuka Y."/>
            <person name="Sugiyama J."/>
        </authorList>
    </citation>
    <scope>NUCLEOTIDE SEQUENCE [LARGE SCALE GENOMIC DNA]</scope>
    <source>
        <strain evidence="10">CBS 9802 / IAM 14324 / JCM 22182 / KY 12970</strain>
    </source>
</reference>
<accession>G7E3G3</accession>
<gene>
    <name evidence="9" type="primary">Mo04051</name>
    <name evidence="9" type="ORF">E5Q_04051</name>
</gene>
<dbReference type="SUPFAM" id="SSF69012">
    <property type="entry name" value="alpha-ketoacid dehydrogenase kinase, N-terminal domain"/>
    <property type="match status" value="1"/>
</dbReference>
<dbReference type="Proteomes" id="UP000009131">
    <property type="component" value="Unassembled WGS sequence"/>
</dbReference>
<dbReference type="Pfam" id="PF02518">
    <property type="entry name" value="HATPase_c"/>
    <property type="match status" value="1"/>
</dbReference>
<evidence type="ECO:0000256" key="5">
    <source>
        <dbReference type="ARBA" id="ARBA00022840"/>
    </source>
</evidence>
<dbReference type="OrthoDB" id="3264224at2759"/>
<evidence type="ECO:0000256" key="7">
    <source>
        <dbReference type="RuleBase" id="RU366032"/>
    </source>
</evidence>
<protein>
    <recommendedName>
        <fullName evidence="7">Protein-serine/threonine kinase</fullName>
        <ecNumber evidence="7">2.7.11.-</ecNumber>
    </recommendedName>
</protein>
<evidence type="ECO:0000256" key="1">
    <source>
        <dbReference type="ARBA" id="ARBA00006155"/>
    </source>
</evidence>
<keyword evidence="3 7" id="KW-0547">Nucleotide-binding</keyword>
<dbReference type="eggNOG" id="KOG0787">
    <property type="taxonomic scope" value="Eukaryota"/>
</dbReference>
<dbReference type="STRING" id="764103.G7E3G3"/>
<organism evidence="9 10">
    <name type="scientific">Mixia osmundae (strain CBS 9802 / IAM 14324 / JCM 22182 / KY 12970)</name>
    <dbReference type="NCBI Taxonomy" id="764103"/>
    <lineage>
        <taxon>Eukaryota</taxon>
        <taxon>Fungi</taxon>
        <taxon>Dikarya</taxon>
        <taxon>Basidiomycota</taxon>
        <taxon>Pucciniomycotina</taxon>
        <taxon>Mixiomycetes</taxon>
        <taxon>Mixiales</taxon>
        <taxon>Mixiaceae</taxon>
        <taxon>Mixia</taxon>
    </lineage>
</organism>
<dbReference type="Gene3D" id="1.20.140.20">
    <property type="entry name" value="Alpha-ketoacid/pyruvate dehydrogenase kinase, N-terminal domain"/>
    <property type="match status" value="1"/>
</dbReference>
<dbReference type="Pfam" id="PF10436">
    <property type="entry name" value="BCDHK_Adom3"/>
    <property type="match status" value="1"/>
</dbReference>
<keyword evidence="4 7" id="KW-0418">Kinase</keyword>
<evidence type="ECO:0000256" key="6">
    <source>
        <dbReference type="ARBA" id="ARBA00023128"/>
    </source>
</evidence>
<dbReference type="InterPro" id="IPR018955">
    <property type="entry name" value="BCDHK/PDK_N"/>
</dbReference>
<dbReference type="GO" id="GO:0005759">
    <property type="term" value="C:mitochondrial matrix"/>
    <property type="evidence" value="ECO:0007669"/>
    <property type="project" value="UniProtKB-SubCell"/>
</dbReference>
<evidence type="ECO:0000259" key="8">
    <source>
        <dbReference type="SMART" id="SM00387"/>
    </source>
</evidence>
<evidence type="ECO:0000313" key="10">
    <source>
        <dbReference type="Proteomes" id="UP000009131"/>
    </source>
</evidence>